<dbReference type="AlphaFoldDB" id="A0A5B9EK46"/>
<dbReference type="EC" id="3.2.1.17" evidence="3"/>
<reference evidence="4 5" key="1">
    <citation type="submission" date="2019-08" db="EMBL/GenBank/DDBJ databases">
        <title>Complete genome sequence of Terriglobus albidus strain ORNL.</title>
        <authorList>
            <person name="Podar M."/>
        </authorList>
    </citation>
    <scope>NUCLEOTIDE SEQUENCE [LARGE SCALE GENOMIC DNA]</scope>
    <source>
        <strain evidence="4 5">ORNL</strain>
    </source>
</reference>
<protein>
    <recommendedName>
        <fullName evidence="3">Lysozyme</fullName>
        <ecNumber evidence="3">3.2.1.17</ecNumber>
    </recommendedName>
</protein>
<organism evidence="4 5">
    <name type="scientific">Terriglobus albidus</name>
    <dbReference type="NCBI Taxonomy" id="1592106"/>
    <lineage>
        <taxon>Bacteria</taxon>
        <taxon>Pseudomonadati</taxon>
        <taxon>Acidobacteriota</taxon>
        <taxon>Terriglobia</taxon>
        <taxon>Terriglobales</taxon>
        <taxon>Acidobacteriaceae</taxon>
        <taxon>Terriglobus</taxon>
    </lineage>
</organism>
<dbReference type="Proteomes" id="UP000321820">
    <property type="component" value="Chromosome"/>
</dbReference>
<evidence type="ECO:0000256" key="3">
    <source>
        <dbReference type="RuleBase" id="RU003788"/>
    </source>
</evidence>
<dbReference type="InterPro" id="IPR002196">
    <property type="entry name" value="Glyco_hydro_24"/>
</dbReference>
<evidence type="ECO:0000256" key="2">
    <source>
        <dbReference type="ARBA" id="ARBA00022638"/>
    </source>
</evidence>
<accession>A0A5B9EK46</accession>
<keyword evidence="1 3" id="KW-0929">Antimicrobial</keyword>
<sequence length="169" mass="18383">MTAIELIEPVEGRVRWMYLDTEGLVTAGVGECLETAAEACAFFGRDVTADYHHVAAMPKGMAASRYWYAGCPTLTDAQIDARRDRSIANAEGDVRKLVPSFPTLTATRQAVLIDMAFNLGLKRLAGFRKTLALLAAGDFAAAANEMLDSAWAREVPKRAKRDSDLMRAG</sequence>
<dbReference type="SUPFAM" id="SSF53955">
    <property type="entry name" value="Lysozyme-like"/>
    <property type="match status" value="1"/>
</dbReference>
<dbReference type="KEGG" id="talb:FTW19_23975"/>
<dbReference type="RefSeq" id="WP_147650084.1">
    <property type="nucleotide sequence ID" value="NZ_CP042806.1"/>
</dbReference>
<keyword evidence="3" id="KW-0378">Hydrolase</keyword>
<dbReference type="InterPro" id="IPR023347">
    <property type="entry name" value="Lysozyme_dom_sf"/>
</dbReference>
<dbReference type="InterPro" id="IPR023346">
    <property type="entry name" value="Lysozyme-like_dom_sf"/>
</dbReference>
<dbReference type="Pfam" id="PF00959">
    <property type="entry name" value="Phage_lysozyme"/>
    <property type="match status" value="1"/>
</dbReference>
<dbReference type="EMBL" id="CP042806">
    <property type="protein sequence ID" value="QEE30787.1"/>
    <property type="molecule type" value="Genomic_DNA"/>
</dbReference>
<dbReference type="GO" id="GO:0016998">
    <property type="term" value="P:cell wall macromolecule catabolic process"/>
    <property type="evidence" value="ECO:0007669"/>
    <property type="project" value="InterPro"/>
</dbReference>
<evidence type="ECO:0000313" key="4">
    <source>
        <dbReference type="EMBL" id="QEE30787.1"/>
    </source>
</evidence>
<keyword evidence="5" id="KW-1185">Reference proteome</keyword>
<dbReference type="GO" id="GO:0003796">
    <property type="term" value="F:lysozyme activity"/>
    <property type="evidence" value="ECO:0007669"/>
    <property type="project" value="UniProtKB-EC"/>
</dbReference>
<gene>
    <name evidence="4" type="ORF">FTW19_23975</name>
</gene>
<dbReference type="PANTHER" id="PTHR37406">
    <property type="entry name" value="T4-TYPE LYSOZYME 1-RELATED"/>
    <property type="match status" value="1"/>
</dbReference>
<proteinExistence type="inferred from homology"/>
<dbReference type="PANTHER" id="PTHR37406:SF1">
    <property type="entry name" value="T4-TYPE LYSOZYME 1-RELATED"/>
    <property type="match status" value="1"/>
</dbReference>
<comment type="catalytic activity">
    <reaction evidence="3">
        <text>Hydrolysis of (1-&gt;4)-beta-linkages between N-acetylmuramic acid and N-acetyl-D-glucosamine residues in a peptidoglycan and between N-acetyl-D-glucosamine residues in chitodextrins.</text>
        <dbReference type="EC" id="3.2.1.17"/>
    </reaction>
</comment>
<name>A0A5B9EK46_9BACT</name>
<dbReference type="OrthoDB" id="1523598at2"/>
<keyword evidence="3" id="KW-0326">Glycosidase</keyword>
<dbReference type="GO" id="GO:0009253">
    <property type="term" value="P:peptidoglycan catabolic process"/>
    <property type="evidence" value="ECO:0007669"/>
    <property type="project" value="InterPro"/>
</dbReference>
<evidence type="ECO:0000256" key="1">
    <source>
        <dbReference type="ARBA" id="ARBA00022529"/>
    </source>
</evidence>
<keyword evidence="2 3" id="KW-0081">Bacteriolytic enzyme</keyword>
<evidence type="ECO:0000313" key="5">
    <source>
        <dbReference type="Proteomes" id="UP000321820"/>
    </source>
</evidence>
<dbReference type="InterPro" id="IPR052619">
    <property type="entry name" value="Phage_lysozyme-like"/>
</dbReference>
<dbReference type="GO" id="GO:0031640">
    <property type="term" value="P:killing of cells of another organism"/>
    <property type="evidence" value="ECO:0007669"/>
    <property type="project" value="UniProtKB-KW"/>
</dbReference>
<dbReference type="GO" id="GO:0042742">
    <property type="term" value="P:defense response to bacterium"/>
    <property type="evidence" value="ECO:0007669"/>
    <property type="project" value="UniProtKB-KW"/>
</dbReference>
<comment type="similarity">
    <text evidence="3">Belongs to the glycosyl hydrolase 24 family.</text>
</comment>
<dbReference type="Gene3D" id="1.10.530.40">
    <property type="match status" value="1"/>
</dbReference>